<comment type="pathway">
    <text evidence="1 8">tRNA modification; tRNA-queuosine biosynthesis.</text>
</comment>
<dbReference type="UniPathway" id="UPA00392"/>
<protein>
    <recommendedName>
        <fullName evidence="8">Queuine tRNA-ribosyltransferase</fullName>
        <ecNumber evidence="8">2.4.2.29</ecNumber>
    </recommendedName>
    <alternativeName>
        <fullName evidence="8">Guanine insertion enzyme</fullName>
    </alternativeName>
    <alternativeName>
        <fullName evidence="8">tRNA-guanine transglycosylase</fullName>
    </alternativeName>
</protein>
<dbReference type="InterPro" id="IPR004803">
    <property type="entry name" value="TGT"/>
</dbReference>
<feature type="domain" description="tRNA-guanine(15) transglycosylase-like" evidence="9">
    <location>
        <begin position="14"/>
        <end position="367"/>
    </location>
</feature>
<dbReference type="InterPro" id="IPR002616">
    <property type="entry name" value="tRNA_ribo_trans-like"/>
</dbReference>
<dbReference type="HAMAP" id="MF_00168">
    <property type="entry name" value="Q_tRNA_Tgt"/>
    <property type="match status" value="1"/>
</dbReference>
<feature type="binding site" evidence="8">
    <location>
        <position position="188"/>
    </location>
    <ligand>
        <name>substrate</name>
    </ligand>
</feature>
<feature type="region of interest" description="RNA binding" evidence="8">
    <location>
        <begin position="246"/>
        <end position="252"/>
    </location>
</feature>
<evidence type="ECO:0000256" key="6">
    <source>
        <dbReference type="ARBA" id="ARBA00022785"/>
    </source>
</evidence>
<evidence type="ECO:0000256" key="4">
    <source>
        <dbReference type="ARBA" id="ARBA00022694"/>
    </source>
</evidence>
<keyword evidence="8" id="KW-0862">Zinc</keyword>
<evidence type="ECO:0000313" key="10">
    <source>
        <dbReference type="EMBL" id="SKC48305.1"/>
    </source>
</evidence>
<feature type="binding site" evidence="8">
    <location>
        <position position="303"/>
    </location>
    <ligand>
        <name>Zn(2+)</name>
        <dbReference type="ChEBI" id="CHEBI:29105"/>
    </ligand>
</feature>
<reference evidence="10 11" key="1">
    <citation type="submission" date="2017-02" db="EMBL/GenBank/DDBJ databases">
        <authorList>
            <person name="Peterson S.W."/>
        </authorList>
    </citation>
    <scope>NUCLEOTIDE SEQUENCE [LARGE SCALE GENOMIC DNA]</scope>
    <source>
        <strain evidence="10 11">P15</strain>
    </source>
</reference>
<dbReference type="EC" id="2.4.2.29" evidence="8"/>
<evidence type="ECO:0000256" key="2">
    <source>
        <dbReference type="ARBA" id="ARBA00022676"/>
    </source>
</evidence>
<dbReference type="GO" id="GO:0046872">
    <property type="term" value="F:metal ion binding"/>
    <property type="evidence" value="ECO:0007669"/>
    <property type="project" value="UniProtKB-KW"/>
</dbReference>
<dbReference type="InterPro" id="IPR050076">
    <property type="entry name" value="ArchSynthase1/Queuine_TRR"/>
</dbReference>
<feature type="active site" description="Nucleophile" evidence="8">
    <location>
        <position position="265"/>
    </location>
</feature>
<dbReference type="Pfam" id="PF01702">
    <property type="entry name" value="TGT"/>
    <property type="match status" value="1"/>
</dbReference>
<dbReference type="NCBIfam" id="TIGR00430">
    <property type="entry name" value="Q_tRNA_tgt"/>
    <property type="match status" value="1"/>
</dbReference>
<dbReference type="OrthoDB" id="9805417at2"/>
<dbReference type="EMBL" id="FUZV01000001">
    <property type="protein sequence ID" value="SKC48305.1"/>
    <property type="molecule type" value="Genomic_DNA"/>
</dbReference>
<feature type="binding site" evidence="8">
    <location>
        <position position="305"/>
    </location>
    <ligand>
        <name>Zn(2+)</name>
        <dbReference type="ChEBI" id="CHEBI:29105"/>
    </ligand>
</feature>
<dbReference type="PANTHER" id="PTHR46499:SF1">
    <property type="entry name" value="QUEUINE TRNA-RIBOSYLTRANSFERASE"/>
    <property type="match status" value="1"/>
</dbReference>
<keyword evidence="4 8" id="KW-0819">tRNA processing</keyword>
<keyword evidence="3 8" id="KW-0808">Transferase</keyword>
<feature type="binding site" evidence="8">
    <location>
        <position position="308"/>
    </location>
    <ligand>
        <name>Zn(2+)</name>
        <dbReference type="ChEBI" id="CHEBI:29105"/>
    </ligand>
</feature>
<dbReference type="GO" id="GO:0005829">
    <property type="term" value="C:cytosol"/>
    <property type="evidence" value="ECO:0007669"/>
    <property type="project" value="TreeGrafter"/>
</dbReference>
<evidence type="ECO:0000256" key="5">
    <source>
        <dbReference type="ARBA" id="ARBA00022723"/>
    </source>
</evidence>
<evidence type="ECO:0000256" key="3">
    <source>
        <dbReference type="ARBA" id="ARBA00022679"/>
    </source>
</evidence>
<sequence length="375" mass="41640">MSRLQFHLQTTDGQARRGRLEFPRGTVQTPAFMPVGTYGSVKGIFPDQVEALGAEIILGNTFHLYLRPGLEVIEQHGGLHGFARWNKPILTDSGGFQVFSLAHRRKLTEQGVTFASPVDGSKVFLGPEESMRIQKVLDSDIVMQLDECTPYPASEDVARKSMELSLRWAERSKRAHEGNDAALFGIVQGGVHEGLRARSAQGLQALGFDGYAIGGLAVGEPEAERNHTLDVTAPLLPADRPRYLMGVGRPEDLVEAVARGVDMFDCVMPTRNARNGHYFTSFGTVRIRNAKYEKDLQPIEPGCGCYACRNEFTRSYLRHLDRCNEMLAPMLGTMHNLWYYEKLMADIRQAIEQGDFKDFRAGFYAARGADAPALA</sequence>
<evidence type="ECO:0000313" key="11">
    <source>
        <dbReference type="Proteomes" id="UP000190341"/>
    </source>
</evidence>
<dbReference type="InterPro" id="IPR036511">
    <property type="entry name" value="TGT-like_sf"/>
</dbReference>
<gene>
    <name evidence="8" type="primary">tgt</name>
    <name evidence="10" type="ORF">SAMN06296058_0650</name>
</gene>
<dbReference type="Proteomes" id="UP000190341">
    <property type="component" value="Unassembled WGS sequence"/>
</dbReference>
<keyword evidence="5 8" id="KW-0479">Metal-binding</keyword>
<dbReference type="GO" id="GO:0008479">
    <property type="term" value="F:tRNA-guanosine(34) queuine transglycosylase activity"/>
    <property type="evidence" value="ECO:0007669"/>
    <property type="project" value="UniProtKB-UniRule"/>
</dbReference>
<comment type="cofactor">
    <cofactor evidence="8">
        <name>Zn(2+)</name>
        <dbReference type="ChEBI" id="CHEBI:29105"/>
    </cofactor>
    <text evidence="8">Binds 1 zinc ion per subunit.</text>
</comment>
<feature type="binding site" evidence="8">
    <location>
        <position position="335"/>
    </location>
    <ligand>
        <name>Zn(2+)</name>
        <dbReference type="ChEBI" id="CHEBI:29105"/>
    </ligand>
</feature>
<feature type="binding site" evidence="8">
    <location>
        <position position="215"/>
    </location>
    <ligand>
        <name>substrate</name>
    </ligand>
</feature>
<feature type="active site" description="Proton acceptor" evidence="8">
    <location>
        <position position="92"/>
    </location>
</feature>
<dbReference type="NCBIfam" id="TIGR00449">
    <property type="entry name" value="tgt_general"/>
    <property type="match status" value="1"/>
</dbReference>
<dbReference type="AlphaFoldDB" id="A0A1T5JA67"/>
<dbReference type="Gene3D" id="3.20.20.105">
    <property type="entry name" value="Queuine tRNA-ribosyltransferase-like"/>
    <property type="match status" value="1"/>
</dbReference>
<evidence type="ECO:0000256" key="7">
    <source>
        <dbReference type="ARBA" id="ARBA00050112"/>
    </source>
</evidence>
<evidence type="ECO:0000259" key="9">
    <source>
        <dbReference type="Pfam" id="PF01702"/>
    </source>
</evidence>
<name>A0A1T5JA67_9GAMM</name>
<feature type="binding site" evidence="8">
    <location>
        <position position="146"/>
    </location>
    <ligand>
        <name>substrate</name>
    </ligand>
</feature>
<dbReference type="GO" id="GO:0008616">
    <property type="term" value="P:tRNA queuosine(34) biosynthetic process"/>
    <property type="evidence" value="ECO:0007669"/>
    <property type="project" value="UniProtKB-UniRule"/>
</dbReference>
<comment type="function">
    <text evidence="8">Catalyzes the base-exchange of a guanine (G) residue with the queuine precursor 7-aminomethyl-7-deazaguanine (PreQ1) at position 34 (anticodon wobble position) in tRNAs with GU(N) anticodons (tRNA-Asp, -Asn, -His and -Tyr). Catalysis occurs through a double-displacement mechanism. The nucleophile active site attacks the C1' of nucleotide 34 to detach the guanine base from the RNA, forming a covalent enzyme-RNA intermediate. The proton acceptor active site deprotonates the incoming PreQ1, allowing a nucleophilic attack on the C1' of the ribose to form the product. After dissociation, two additional enzymatic reactions on the tRNA convert PreQ1 to queuine (Q), resulting in the hypermodified nucleoside queuosine (7-(((4,5-cis-dihydroxy-2-cyclopenten-1-yl)amino)methyl)-7-deazaguanosine).</text>
</comment>
<comment type="similarity">
    <text evidence="8">Belongs to the queuine tRNA-ribosyltransferase family.</text>
</comment>
<comment type="catalytic activity">
    <reaction evidence="7 8">
        <text>7-aminomethyl-7-carbaguanine + guanosine(34) in tRNA = 7-aminomethyl-7-carbaguanosine(34) in tRNA + guanine</text>
        <dbReference type="Rhea" id="RHEA:24104"/>
        <dbReference type="Rhea" id="RHEA-COMP:10341"/>
        <dbReference type="Rhea" id="RHEA-COMP:10342"/>
        <dbReference type="ChEBI" id="CHEBI:16235"/>
        <dbReference type="ChEBI" id="CHEBI:58703"/>
        <dbReference type="ChEBI" id="CHEBI:74269"/>
        <dbReference type="ChEBI" id="CHEBI:82833"/>
        <dbReference type="EC" id="2.4.2.29"/>
    </reaction>
</comment>
<feature type="binding site" evidence="8">
    <location>
        <begin position="92"/>
        <end position="96"/>
    </location>
    <ligand>
        <name>substrate</name>
    </ligand>
</feature>
<dbReference type="STRING" id="428993.SAMN06296058_0650"/>
<proteinExistence type="inferred from homology"/>
<dbReference type="SUPFAM" id="SSF51713">
    <property type="entry name" value="tRNA-guanine transglycosylase"/>
    <property type="match status" value="1"/>
</dbReference>
<accession>A0A1T5JA67</accession>
<dbReference type="RefSeq" id="WP_079723029.1">
    <property type="nucleotide sequence ID" value="NZ_BMCL01000003.1"/>
</dbReference>
<feature type="region of interest" description="RNA binding; important for wobble base 34 recognition" evidence="8">
    <location>
        <begin position="270"/>
        <end position="274"/>
    </location>
</feature>
<dbReference type="FunFam" id="3.20.20.105:FF:000001">
    <property type="entry name" value="Queuine tRNA-ribosyltransferase"/>
    <property type="match status" value="1"/>
</dbReference>
<organism evidence="10 11">
    <name type="scientific">Pseudoxanthomonas indica</name>
    <dbReference type="NCBI Taxonomy" id="428993"/>
    <lineage>
        <taxon>Bacteria</taxon>
        <taxon>Pseudomonadati</taxon>
        <taxon>Pseudomonadota</taxon>
        <taxon>Gammaproteobacteria</taxon>
        <taxon>Lysobacterales</taxon>
        <taxon>Lysobacteraceae</taxon>
        <taxon>Pseudoxanthomonas</taxon>
    </lineage>
</organism>
<keyword evidence="6 8" id="KW-0671">Queuosine biosynthesis</keyword>
<keyword evidence="2 8" id="KW-0328">Glycosyltransferase</keyword>
<dbReference type="PANTHER" id="PTHR46499">
    <property type="entry name" value="QUEUINE TRNA-RIBOSYLTRANSFERASE"/>
    <property type="match status" value="1"/>
</dbReference>
<evidence type="ECO:0000256" key="1">
    <source>
        <dbReference type="ARBA" id="ARBA00004691"/>
    </source>
</evidence>
<keyword evidence="11" id="KW-1185">Reference proteome</keyword>
<comment type="subunit">
    <text evidence="8">Homodimer. Within each dimer, one monomer is responsible for RNA recognition and catalysis, while the other monomer binds to the replacement base PreQ1.</text>
</comment>
<evidence type="ECO:0000256" key="8">
    <source>
        <dbReference type="HAMAP-Rule" id="MF_00168"/>
    </source>
</evidence>